<proteinExistence type="predicted"/>
<evidence type="ECO:0008006" key="3">
    <source>
        <dbReference type="Google" id="ProtNLM"/>
    </source>
</evidence>
<organism evidence="1 2">
    <name type="scientific">Cajanus cajan</name>
    <name type="common">Pigeon pea</name>
    <name type="synonym">Cajanus indicus</name>
    <dbReference type="NCBI Taxonomy" id="3821"/>
    <lineage>
        <taxon>Eukaryota</taxon>
        <taxon>Viridiplantae</taxon>
        <taxon>Streptophyta</taxon>
        <taxon>Embryophyta</taxon>
        <taxon>Tracheophyta</taxon>
        <taxon>Spermatophyta</taxon>
        <taxon>Magnoliopsida</taxon>
        <taxon>eudicotyledons</taxon>
        <taxon>Gunneridae</taxon>
        <taxon>Pentapetalae</taxon>
        <taxon>rosids</taxon>
        <taxon>fabids</taxon>
        <taxon>Fabales</taxon>
        <taxon>Fabaceae</taxon>
        <taxon>Papilionoideae</taxon>
        <taxon>50 kb inversion clade</taxon>
        <taxon>NPAAA clade</taxon>
        <taxon>indigoferoid/millettioid clade</taxon>
        <taxon>Phaseoleae</taxon>
        <taxon>Cajanus</taxon>
    </lineage>
</organism>
<keyword evidence="2" id="KW-1185">Reference proteome</keyword>
<name>A0A151SJX0_CAJCA</name>
<evidence type="ECO:0000313" key="2">
    <source>
        <dbReference type="Proteomes" id="UP000075243"/>
    </source>
</evidence>
<accession>A0A151SJX0</accession>
<reference evidence="1 2" key="1">
    <citation type="journal article" date="2012" name="Nat. Biotechnol.">
        <title>Draft genome sequence of pigeonpea (Cajanus cajan), an orphan legume crop of resource-poor farmers.</title>
        <authorList>
            <person name="Varshney R.K."/>
            <person name="Chen W."/>
            <person name="Li Y."/>
            <person name="Bharti A.K."/>
            <person name="Saxena R.K."/>
            <person name="Schlueter J.A."/>
            <person name="Donoghue M.T."/>
            <person name="Azam S."/>
            <person name="Fan G."/>
            <person name="Whaley A.M."/>
            <person name="Farmer A.D."/>
            <person name="Sheridan J."/>
            <person name="Iwata A."/>
            <person name="Tuteja R."/>
            <person name="Penmetsa R.V."/>
            <person name="Wu W."/>
            <person name="Upadhyaya H.D."/>
            <person name="Yang S.P."/>
            <person name="Shah T."/>
            <person name="Saxena K.B."/>
            <person name="Michael T."/>
            <person name="McCombie W.R."/>
            <person name="Yang B."/>
            <person name="Zhang G."/>
            <person name="Yang H."/>
            <person name="Wang J."/>
            <person name="Spillane C."/>
            <person name="Cook D.R."/>
            <person name="May G.D."/>
            <person name="Xu X."/>
            <person name="Jackson S.A."/>
        </authorList>
    </citation>
    <scope>NUCLEOTIDE SEQUENCE [LARGE SCALE GENOMIC DNA]</scope>
    <source>
        <strain evidence="2">cv. Asha</strain>
    </source>
</reference>
<dbReference type="AlphaFoldDB" id="A0A151SJX0"/>
<sequence length="54" mass="6358">MDGTIFINDHVYLTDVLYIPCFNYNLISICKLCKILSYNLIFTNTKCYLQELES</sequence>
<protein>
    <recommendedName>
        <fullName evidence="3">Retrovirus-related Pol polyprotein from transposon TNT 1-94</fullName>
    </recommendedName>
</protein>
<dbReference type="Proteomes" id="UP000075243">
    <property type="component" value="Chromosome 11"/>
</dbReference>
<dbReference type="EMBL" id="CM003613">
    <property type="protein sequence ID" value="KYP55088.1"/>
    <property type="molecule type" value="Genomic_DNA"/>
</dbReference>
<gene>
    <name evidence="1" type="ORF">KK1_001293</name>
</gene>
<dbReference type="Gramene" id="C.cajan_01261.t">
    <property type="protein sequence ID" value="C.cajan_01261.t.cds1"/>
    <property type="gene ID" value="C.cajan_01261"/>
</dbReference>
<evidence type="ECO:0000313" key="1">
    <source>
        <dbReference type="EMBL" id="KYP55088.1"/>
    </source>
</evidence>